<evidence type="ECO:0000313" key="4">
    <source>
        <dbReference type="Proteomes" id="UP001185927"/>
    </source>
</evidence>
<feature type="domain" description="HTH luxR-type" evidence="2">
    <location>
        <begin position="521"/>
        <end position="586"/>
    </location>
</feature>
<dbReference type="PRINTS" id="PR00038">
    <property type="entry name" value="HTHLUXR"/>
</dbReference>
<reference evidence="3 4" key="1">
    <citation type="submission" date="2023-10" db="EMBL/GenBank/DDBJ databases">
        <title>Development of a sustainable strategy for remediation of hydrocarbon-contaminated territories based on the waste exchange concept.</title>
        <authorList>
            <person name="Krivoruchko A."/>
        </authorList>
    </citation>
    <scope>NUCLEOTIDE SEQUENCE [LARGE SCALE GENOMIC DNA]</scope>
    <source>
        <strain evidence="3 4">IEGM 1203</strain>
    </source>
</reference>
<dbReference type="InterPro" id="IPR016032">
    <property type="entry name" value="Sig_transdc_resp-reg_C-effctor"/>
</dbReference>
<dbReference type="InterPro" id="IPR036388">
    <property type="entry name" value="WH-like_DNA-bd_sf"/>
</dbReference>
<dbReference type="Gene3D" id="1.25.40.10">
    <property type="entry name" value="Tetratricopeptide repeat domain"/>
    <property type="match status" value="1"/>
</dbReference>
<dbReference type="PROSITE" id="PS50005">
    <property type="entry name" value="TPR"/>
    <property type="match status" value="1"/>
</dbReference>
<dbReference type="Gene3D" id="1.10.10.10">
    <property type="entry name" value="Winged helix-like DNA-binding domain superfamily/Winged helix DNA-binding domain"/>
    <property type="match status" value="1"/>
</dbReference>
<gene>
    <name evidence="3" type="ORF">R3Q16_30860</name>
</gene>
<protein>
    <submittedName>
        <fullName evidence="3">LuxR C-terminal-related transcriptional regulator</fullName>
    </submittedName>
</protein>
<dbReference type="PROSITE" id="PS00622">
    <property type="entry name" value="HTH_LUXR_1"/>
    <property type="match status" value="1"/>
</dbReference>
<evidence type="ECO:0000313" key="3">
    <source>
        <dbReference type="EMBL" id="MDV6271032.1"/>
    </source>
</evidence>
<dbReference type="EMBL" id="JAWLKB010000029">
    <property type="protein sequence ID" value="MDV6271032.1"/>
    <property type="molecule type" value="Genomic_DNA"/>
</dbReference>
<dbReference type="InterPro" id="IPR000792">
    <property type="entry name" value="Tscrpt_reg_LuxR_C"/>
</dbReference>
<dbReference type="SUPFAM" id="SSF46894">
    <property type="entry name" value="C-terminal effector domain of the bipartite response regulators"/>
    <property type="match status" value="1"/>
</dbReference>
<dbReference type="SUPFAM" id="SSF48452">
    <property type="entry name" value="TPR-like"/>
    <property type="match status" value="1"/>
</dbReference>
<dbReference type="InterPro" id="IPR019734">
    <property type="entry name" value="TPR_rpt"/>
</dbReference>
<dbReference type="PROSITE" id="PS50043">
    <property type="entry name" value="HTH_LUXR_2"/>
    <property type="match status" value="1"/>
</dbReference>
<proteinExistence type="predicted"/>
<comment type="caution">
    <text evidence="3">The sequence shown here is derived from an EMBL/GenBank/DDBJ whole genome shotgun (WGS) entry which is preliminary data.</text>
</comment>
<dbReference type="Proteomes" id="UP001185927">
    <property type="component" value="Unassembled WGS sequence"/>
</dbReference>
<dbReference type="CDD" id="cd06170">
    <property type="entry name" value="LuxR_C_like"/>
    <property type="match status" value="1"/>
</dbReference>
<keyword evidence="4" id="KW-1185">Reference proteome</keyword>
<name>A0ABU4C3F3_RHOGO</name>
<accession>A0ABU4C3F3</accession>
<evidence type="ECO:0000259" key="2">
    <source>
        <dbReference type="PROSITE" id="PS50043"/>
    </source>
</evidence>
<dbReference type="InterPro" id="IPR011990">
    <property type="entry name" value="TPR-like_helical_dom_sf"/>
</dbReference>
<dbReference type="RefSeq" id="WP_317545490.1">
    <property type="nucleotide sequence ID" value="NZ_JAWLKB010000029.1"/>
</dbReference>
<dbReference type="SMART" id="SM00421">
    <property type="entry name" value="HTH_LUXR"/>
    <property type="match status" value="1"/>
</dbReference>
<feature type="repeat" description="TPR" evidence="1">
    <location>
        <begin position="349"/>
        <end position="382"/>
    </location>
</feature>
<dbReference type="PANTHER" id="PTHR47691">
    <property type="entry name" value="REGULATOR-RELATED"/>
    <property type="match status" value="1"/>
</dbReference>
<sequence length="632" mass="70663">MNYDAITLFCGRAAAVIPTFEITDSNKDTVARICRRLDGLPLAIELAAARLQAMSVEQILQRLTDRYALLTRGSRTAPTRQQTLSDCIDWSFDLCTAREQLMWERISVFAGSCELDAAEQVCGFDLTPDEVADLVASLVEKSILIRESSGQVVRFRMLETLREYGRTKLDEVGEYSALRQRHLHWYEQLVLSAKSEWISPLQVQWISRLEREQANLREALELTAVSNPDVGRVAASLYHFWHAGGLFGEGRWWLDRLLARRTDSLLDRVTALYASSMLAGIQGDRESSNISVRAARGLAAETDDSVVRALADLADGSLGVFNADYARARPLIERSVAALVQPDVLAFRIAALHILGVACQQLGDTDRALDCYEQVLAITRSRGEAAYQSYSLWWTALISWRRINRGASVRMLEEALGTARLVNNPNAATACLELLAWICAEEADYWRAAVLSGAADELARSVGTTPTTFHDVARGHHARCEEWTRNALGDRQFEASFREGRQLDVLAAIAYALGDDPGQQSNETKDELTKRERQVAELVSQGLTNKAIASRLVIWPRTVQGHVEHILVKLGFTSRTRIATWVLDHPDPNWRHRPCSVLVRSYCSRFSSARVRCFILGALGLSRSRPDFCKAR</sequence>
<dbReference type="InterPro" id="IPR058852">
    <property type="entry name" value="HTH_77"/>
</dbReference>
<dbReference type="Pfam" id="PF00196">
    <property type="entry name" value="GerE"/>
    <property type="match status" value="1"/>
</dbReference>
<keyword evidence="1" id="KW-0802">TPR repeat</keyword>
<dbReference type="PANTHER" id="PTHR47691:SF3">
    <property type="entry name" value="HTH-TYPE TRANSCRIPTIONAL REGULATOR RV0890C-RELATED"/>
    <property type="match status" value="1"/>
</dbReference>
<evidence type="ECO:0000256" key="1">
    <source>
        <dbReference type="PROSITE-ProRule" id="PRU00339"/>
    </source>
</evidence>
<dbReference type="Pfam" id="PF25872">
    <property type="entry name" value="HTH_77"/>
    <property type="match status" value="1"/>
</dbReference>
<organism evidence="3 4">
    <name type="scientific">Rhodococcus globerulus</name>
    <dbReference type="NCBI Taxonomy" id="33008"/>
    <lineage>
        <taxon>Bacteria</taxon>
        <taxon>Bacillati</taxon>
        <taxon>Actinomycetota</taxon>
        <taxon>Actinomycetes</taxon>
        <taxon>Mycobacteriales</taxon>
        <taxon>Nocardiaceae</taxon>
        <taxon>Rhodococcus</taxon>
    </lineage>
</organism>